<gene>
    <name evidence="1" type="ORF">ACFOEN_13490</name>
</gene>
<comment type="caution">
    <text evidence="1">The sequence shown here is derived from an EMBL/GenBank/DDBJ whole genome shotgun (WGS) entry which is preliminary data.</text>
</comment>
<name>A0ABV7H943_9BURK</name>
<reference evidence="2" key="1">
    <citation type="journal article" date="2019" name="Int. J. Syst. Evol. Microbiol.">
        <title>The Global Catalogue of Microorganisms (GCM) 10K type strain sequencing project: providing services to taxonomists for standard genome sequencing and annotation.</title>
        <authorList>
            <consortium name="The Broad Institute Genomics Platform"/>
            <consortium name="The Broad Institute Genome Sequencing Center for Infectious Disease"/>
            <person name="Wu L."/>
            <person name="Ma J."/>
        </authorList>
    </citation>
    <scope>NUCLEOTIDE SEQUENCE [LARGE SCALE GENOMIC DNA]</scope>
    <source>
        <strain evidence="2">KCTC 52168</strain>
    </source>
</reference>
<protein>
    <submittedName>
        <fullName evidence="1">Uncharacterized protein</fullName>
    </submittedName>
</protein>
<dbReference type="RefSeq" id="WP_377304770.1">
    <property type="nucleotide sequence ID" value="NZ_CP180191.1"/>
</dbReference>
<dbReference type="Proteomes" id="UP001595556">
    <property type="component" value="Unassembled WGS sequence"/>
</dbReference>
<keyword evidence="2" id="KW-1185">Reference proteome</keyword>
<accession>A0ABV7H943</accession>
<proteinExistence type="predicted"/>
<organism evidence="1 2">
    <name type="scientific">Piscinibacterium candidicorallinum</name>
    <dbReference type="NCBI Taxonomy" id="1793872"/>
    <lineage>
        <taxon>Bacteria</taxon>
        <taxon>Pseudomonadati</taxon>
        <taxon>Pseudomonadota</taxon>
        <taxon>Betaproteobacteria</taxon>
        <taxon>Burkholderiales</taxon>
        <taxon>Piscinibacterium</taxon>
    </lineage>
</organism>
<dbReference type="EMBL" id="JBHRTI010000007">
    <property type="protein sequence ID" value="MFC3148640.1"/>
    <property type="molecule type" value="Genomic_DNA"/>
</dbReference>
<evidence type="ECO:0000313" key="2">
    <source>
        <dbReference type="Proteomes" id="UP001595556"/>
    </source>
</evidence>
<sequence length="96" mass="10636">MSDFFSELEALKGGGGAGPSPALLRQLRALPGVKERGQQRFVLDAGVELHFELKDKSVTALIDERGRIQRLPIANPTDERKLLDAVRRLAGRRDED</sequence>
<evidence type="ECO:0000313" key="1">
    <source>
        <dbReference type="EMBL" id="MFC3148640.1"/>
    </source>
</evidence>